<dbReference type="InterPro" id="IPR036640">
    <property type="entry name" value="ABC1_TM_sf"/>
</dbReference>
<name>A0A137PE22_CONC2</name>
<keyword evidence="1 4" id="KW-0812">Transmembrane</keyword>
<evidence type="ECO:0000256" key="1">
    <source>
        <dbReference type="ARBA" id="ARBA00022692"/>
    </source>
</evidence>
<gene>
    <name evidence="5" type="ORF">CONCODRAFT_3925</name>
</gene>
<keyword evidence="2 4" id="KW-1133">Transmembrane helix</keyword>
<dbReference type="AlphaFoldDB" id="A0A137PE22"/>
<keyword evidence="3 4" id="KW-0472">Membrane</keyword>
<evidence type="ECO:0000256" key="4">
    <source>
        <dbReference type="SAM" id="Phobius"/>
    </source>
</evidence>
<dbReference type="EMBL" id="KQ964440">
    <property type="protein sequence ID" value="KXN73246.1"/>
    <property type="molecule type" value="Genomic_DNA"/>
</dbReference>
<keyword evidence="6" id="KW-1185">Reference proteome</keyword>
<dbReference type="Gene3D" id="1.20.1560.10">
    <property type="entry name" value="ABC transporter type 1, transmembrane domain"/>
    <property type="match status" value="1"/>
</dbReference>
<accession>A0A137PE22</accession>
<evidence type="ECO:0000256" key="3">
    <source>
        <dbReference type="ARBA" id="ARBA00023136"/>
    </source>
</evidence>
<evidence type="ECO:0000313" key="6">
    <source>
        <dbReference type="Proteomes" id="UP000070444"/>
    </source>
</evidence>
<reference evidence="5 6" key="1">
    <citation type="journal article" date="2015" name="Genome Biol. Evol.">
        <title>Phylogenomic analyses indicate that early fungi evolved digesting cell walls of algal ancestors of land plants.</title>
        <authorList>
            <person name="Chang Y."/>
            <person name="Wang S."/>
            <person name="Sekimoto S."/>
            <person name="Aerts A.L."/>
            <person name="Choi C."/>
            <person name="Clum A."/>
            <person name="LaButti K.M."/>
            <person name="Lindquist E.A."/>
            <person name="Yee Ngan C."/>
            <person name="Ohm R.A."/>
            <person name="Salamov A.A."/>
            <person name="Grigoriev I.V."/>
            <person name="Spatafora J.W."/>
            <person name="Berbee M.L."/>
        </authorList>
    </citation>
    <scope>NUCLEOTIDE SEQUENCE [LARGE SCALE GENOMIC DNA]</scope>
    <source>
        <strain evidence="5 6">NRRL 28638</strain>
    </source>
</reference>
<feature type="transmembrane region" description="Helical" evidence="4">
    <location>
        <begin position="93"/>
        <end position="114"/>
    </location>
</feature>
<dbReference type="Proteomes" id="UP000070444">
    <property type="component" value="Unassembled WGS sequence"/>
</dbReference>
<protein>
    <submittedName>
        <fullName evidence="5">Uncharacterized protein</fullName>
    </submittedName>
</protein>
<organism evidence="5 6">
    <name type="scientific">Conidiobolus coronatus (strain ATCC 28846 / CBS 209.66 / NRRL 28638)</name>
    <name type="common">Delacroixia coronata</name>
    <dbReference type="NCBI Taxonomy" id="796925"/>
    <lineage>
        <taxon>Eukaryota</taxon>
        <taxon>Fungi</taxon>
        <taxon>Fungi incertae sedis</taxon>
        <taxon>Zoopagomycota</taxon>
        <taxon>Entomophthoromycotina</taxon>
        <taxon>Entomophthoromycetes</taxon>
        <taxon>Entomophthorales</taxon>
        <taxon>Ancylistaceae</taxon>
        <taxon>Conidiobolus</taxon>
    </lineage>
</organism>
<proteinExistence type="predicted"/>
<dbReference type="GO" id="GO:0016020">
    <property type="term" value="C:membrane"/>
    <property type="evidence" value="ECO:0007669"/>
    <property type="project" value="InterPro"/>
</dbReference>
<dbReference type="GO" id="GO:0005524">
    <property type="term" value="F:ATP binding"/>
    <property type="evidence" value="ECO:0007669"/>
    <property type="project" value="InterPro"/>
</dbReference>
<evidence type="ECO:0000313" key="5">
    <source>
        <dbReference type="EMBL" id="KXN73246.1"/>
    </source>
</evidence>
<evidence type="ECO:0000256" key="2">
    <source>
        <dbReference type="ARBA" id="ARBA00022989"/>
    </source>
</evidence>
<sequence length="124" mass="14262">MRKDEFLKISQLPLLCRSSTLKLKIGTEKREARPDFDIIPPEQSWDIRWLANNPIFDDYTLKVDAVVEEHKNLSITYVARRVFSLNKTEWKQLIFGVIGACGQGSIFPCFAIIFPGMLEAFNNP</sequence>